<dbReference type="RefSeq" id="WP_038507440.1">
    <property type="nucleotide sequence ID" value="NZ_CP008953.1"/>
</dbReference>
<keyword evidence="2" id="KW-0732">Signal</keyword>
<dbReference type="Proteomes" id="UP000028492">
    <property type="component" value="Chromosome"/>
</dbReference>
<sequence length="334" mass="34787">MRFRNSLAIGLAVLTLGGCTSTIAGTAAPVPGQGPVITKAEPCTLLSEEHANALGVTYPGAERPAKPEQKVPAVCRFRELEGVRKASSLEVALSKDLSVNEYMNGAQSGEKFGIGGFTWTRYATILGPTYCSLSTELTPDSFVEISSESPDHTEGNACDLAKAAAPAVASKLPGGEQNPQITAPPGQKPAEPGGPLVSTDPCAMLKPEQTAQLRLAPTGEPMKSTSDPNQVGCEWADTDGEKGEKALDLWFYPATAMDETPTLISQGEPQDFESGGRKWKIYTESGSKLCAAGIAITATSTVAIIAGNLDDPAKACEVIKAAVPLLNTNLPPSS</sequence>
<feature type="region of interest" description="Disordered" evidence="1">
    <location>
        <begin position="168"/>
        <end position="202"/>
    </location>
</feature>
<dbReference type="eggNOG" id="ENOG5033RJZ">
    <property type="taxonomic scope" value="Bacteria"/>
</dbReference>
<evidence type="ECO:0000313" key="4">
    <source>
        <dbReference type="Proteomes" id="UP000028492"/>
    </source>
</evidence>
<feature type="signal peptide" evidence="2">
    <location>
        <begin position="1"/>
        <end position="24"/>
    </location>
</feature>
<evidence type="ECO:0000313" key="3">
    <source>
        <dbReference type="EMBL" id="AIG73141.1"/>
    </source>
</evidence>
<feature type="chain" id="PRO_5001709876" evidence="2">
    <location>
        <begin position="25"/>
        <end position="334"/>
    </location>
</feature>
<accession>A0A075UL75</accession>
<dbReference type="AlphaFoldDB" id="A0A075UL75"/>
<dbReference type="Pfam" id="PF12079">
    <property type="entry name" value="DUF3558"/>
    <property type="match status" value="2"/>
</dbReference>
<dbReference type="KEGG" id="aja:AJAP_01020"/>
<dbReference type="InterPro" id="IPR024520">
    <property type="entry name" value="DUF3558"/>
</dbReference>
<dbReference type="PROSITE" id="PS51257">
    <property type="entry name" value="PROKAR_LIPOPROTEIN"/>
    <property type="match status" value="1"/>
</dbReference>
<name>A0A075UL75_9PSEU</name>
<dbReference type="HOGENOM" id="CLU_825483_0_0_11"/>
<proteinExistence type="predicted"/>
<evidence type="ECO:0000256" key="2">
    <source>
        <dbReference type="SAM" id="SignalP"/>
    </source>
</evidence>
<organism evidence="3 4">
    <name type="scientific">Amycolatopsis japonica</name>
    <dbReference type="NCBI Taxonomy" id="208439"/>
    <lineage>
        <taxon>Bacteria</taxon>
        <taxon>Bacillati</taxon>
        <taxon>Actinomycetota</taxon>
        <taxon>Actinomycetes</taxon>
        <taxon>Pseudonocardiales</taxon>
        <taxon>Pseudonocardiaceae</taxon>
        <taxon>Amycolatopsis</taxon>
        <taxon>Amycolatopsis japonica group</taxon>
    </lineage>
</organism>
<reference evidence="3 4" key="1">
    <citation type="journal article" date="2014" name="J. Biotechnol.">
        <title>Complete genome sequence of the actinobacterium Amycolatopsis japonica MG417-CF17(T) (=DSM 44213T) producing (S,S)-N,N'-ethylenediaminedisuccinic acid.</title>
        <authorList>
            <person name="Stegmann E."/>
            <person name="Albersmeier A."/>
            <person name="Spohn M."/>
            <person name="Gert H."/>
            <person name="Weber T."/>
            <person name="Wohlleben W."/>
            <person name="Kalinowski J."/>
            <person name="Ruckert C."/>
        </authorList>
    </citation>
    <scope>NUCLEOTIDE SEQUENCE [LARGE SCALE GENOMIC DNA]</scope>
    <source>
        <strain evidence="4">MG417-CF17 (DSM 44213)</strain>
    </source>
</reference>
<dbReference type="STRING" id="208439.AJAP_01020"/>
<dbReference type="EMBL" id="CP008953">
    <property type="protein sequence ID" value="AIG73141.1"/>
    <property type="molecule type" value="Genomic_DNA"/>
</dbReference>
<protein>
    <submittedName>
        <fullName evidence="3">Conserved putative secreted protein</fullName>
    </submittedName>
</protein>
<evidence type="ECO:0000256" key="1">
    <source>
        <dbReference type="SAM" id="MobiDB-lite"/>
    </source>
</evidence>
<keyword evidence="4" id="KW-1185">Reference proteome</keyword>
<gene>
    <name evidence="3" type="ORF">AJAP_01020</name>
</gene>